<keyword evidence="1" id="KW-0472">Membrane</keyword>
<protein>
    <submittedName>
        <fullName evidence="2">Zinc transporter ZupT</fullName>
    </submittedName>
</protein>
<organism evidence="2 3">
    <name type="scientific">Candidatus Methanoperedens nitratireducens</name>
    <dbReference type="NCBI Taxonomy" id="1392998"/>
    <lineage>
        <taxon>Archaea</taxon>
        <taxon>Methanobacteriati</taxon>
        <taxon>Methanobacteriota</taxon>
        <taxon>Stenosarchaea group</taxon>
        <taxon>Methanomicrobia</taxon>
        <taxon>Methanosarcinales</taxon>
        <taxon>ANME-2 cluster</taxon>
        <taxon>Candidatus Methanoperedentaceae</taxon>
        <taxon>Candidatus Methanoperedens</taxon>
    </lineage>
</organism>
<accession>A0A0P7ZGQ4</accession>
<dbReference type="Proteomes" id="UP000050360">
    <property type="component" value="Unassembled WGS sequence"/>
</dbReference>
<sequence>MIPILLAFFAGLSDLISGLIPFYYRLEESSTRYIIGFAAGTMLGAVFFEMLPEIPPADSLYIGIGFFFFYLLERLTMIHSCGEYECTSEVHKIGWLPVLGMASDNIIDGVGIAVAYLINPLTGIVVALSVIIHEVPQVLLQRSFSNAQGRQNPRS</sequence>
<evidence type="ECO:0000313" key="3">
    <source>
        <dbReference type="Proteomes" id="UP000050360"/>
    </source>
</evidence>
<feature type="transmembrane region" description="Helical" evidence="1">
    <location>
        <begin position="6"/>
        <end position="24"/>
    </location>
</feature>
<gene>
    <name evidence="2" type="ORF">MPEBLZ_01428</name>
</gene>
<evidence type="ECO:0000313" key="2">
    <source>
        <dbReference type="EMBL" id="KPQ44025.1"/>
    </source>
</evidence>
<comment type="caution">
    <text evidence="2">The sequence shown here is derived from an EMBL/GenBank/DDBJ whole genome shotgun (WGS) entry which is preliminary data.</text>
</comment>
<dbReference type="PANTHER" id="PTHR16950:SF16">
    <property type="entry name" value="ZINC TRANSPORTER ZIP13"/>
    <property type="match status" value="1"/>
</dbReference>
<dbReference type="AlphaFoldDB" id="A0A0P7ZGQ4"/>
<evidence type="ECO:0000256" key="1">
    <source>
        <dbReference type="SAM" id="Phobius"/>
    </source>
</evidence>
<feature type="transmembrane region" description="Helical" evidence="1">
    <location>
        <begin position="31"/>
        <end position="48"/>
    </location>
</feature>
<feature type="transmembrane region" description="Helical" evidence="1">
    <location>
        <begin position="54"/>
        <end position="72"/>
    </location>
</feature>
<name>A0A0P7ZGQ4_9EURY</name>
<keyword evidence="1" id="KW-1133">Transmembrane helix</keyword>
<dbReference type="EMBL" id="LKCM01000117">
    <property type="protein sequence ID" value="KPQ44025.1"/>
    <property type="molecule type" value="Genomic_DNA"/>
</dbReference>
<reference evidence="2 3" key="1">
    <citation type="submission" date="2015-09" db="EMBL/GenBank/DDBJ databases">
        <title>A metagenomics-based metabolic model of nitrate-dependent anaerobic oxidation of methane by Methanoperedens-like archaea.</title>
        <authorList>
            <person name="Arshad A."/>
            <person name="Speth D.R."/>
            <person name="De Graaf R.M."/>
            <person name="Op Den Camp H.J."/>
            <person name="Jetten M.S."/>
            <person name="Welte C.U."/>
        </authorList>
    </citation>
    <scope>NUCLEOTIDE SEQUENCE [LARGE SCALE GENOMIC DNA]</scope>
</reference>
<proteinExistence type="predicted"/>
<dbReference type="PANTHER" id="PTHR16950">
    <property type="entry name" value="ZINC TRANSPORTER SLC39A7 HISTIDINE-RICH MEMBRANE PROTEIN KE4"/>
    <property type="match status" value="1"/>
</dbReference>
<keyword evidence="1" id="KW-0812">Transmembrane</keyword>